<evidence type="ECO:0000256" key="1">
    <source>
        <dbReference type="ARBA" id="ARBA00004308"/>
    </source>
</evidence>
<comment type="caution">
    <text evidence="8">The sequence shown here is derived from an EMBL/GenBank/DDBJ whole genome shotgun (WGS) entry which is preliminary data.</text>
</comment>
<evidence type="ECO:0000256" key="5">
    <source>
        <dbReference type="ARBA" id="ARBA00023136"/>
    </source>
</evidence>
<dbReference type="PIRSF" id="PIRSF015588">
    <property type="entry name" value="AP_complex_sigma"/>
    <property type="match status" value="1"/>
</dbReference>
<comment type="similarity">
    <text evidence="2 6">Belongs to the adaptor complexes small subunit family.</text>
</comment>
<evidence type="ECO:0000313" key="9">
    <source>
        <dbReference type="Proteomes" id="UP000825935"/>
    </source>
</evidence>
<protein>
    <recommendedName>
        <fullName evidence="6">AP complex subunit sigma</fullName>
    </recommendedName>
</protein>
<dbReference type="InterPro" id="IPR011012">
    <property type="entry name" value="Longin-like_dom_sf"/>
</dbReference>
<dbReference type="PANTHER" id="PTHR11753">
    <property type="entry name" value="ADAPTOR COMPLEXES SMALL SUBUNIT FAMILY"/>
    <property type="match status" value="1"/>
</dbReference>
<dbReference type="Proteomes" id="UP000825935">
    <property type="component" value="Chromosome 13"/>
</dbReference>
<dbReference type="InterPro" id="IPR022775">
    <property type="entry name" value="AP_mu_sigma_su"/>
</dbReference>
<dbReference type="OrthoDB" id="10261046at2759"/>
<dbReference type="GO" id="GO:0016192">
    <property type="term" value="P:vesicle-mediated transport"/>
    <property type="evidence" value="ECO:0007669"/>
    <property type="project" value="InterPro"/>
</dbReference>
<keyword evidence="4 6" id="KW-0653">Protein transport</keyword>
<dbReference type="PROSITE" id="PS00989">
    <property type="entry name" value="CLAT_ADAPTOR_S"/>
    <property type="match status" value="1"/>
</dbReference>
<keyword evidence="3 6" id="KW-0813">Transport</keyword>
<organism evidence="8 9">
    <name type="scientific">Ceratopteris richardii</name>
    <name type="common">Triangle waterfern</name>
    <dbReference type="NCBI Taxonomy" id="49495"/>
    <lineage>
        <taxon>Eukaryota</taxon>
        <taxon>Viridiplantae</taxon>
        <taxon>Streptophyta</taxon>
        <taxon>Embryophyta</taxon>
        <taxon>Tracheophyta</taxon>
        <taxon>Polypodiopsida</taxon>
        <taxon>Polypodiidae</taxon>
        <taxon>Polypodiales</taxon>
        <taxon>Pteridineae</taxon>
        <taxon>Pteridaceae</taxon>
        <taxon>Parkerioideae</taxon>
        <taxon>Ceratopteris</taxon>
    </lineage>
</organism>
<dbReference type="AlphaFoldDB" id="A0A8T2TLG6"/>
<evidence type="ECO:0000256" key="6">
    <source>
        <dbReference type="PIRNR" id="PIRNR015588"/>
    </source>
</evidence>
<dbReference type="InterPro" id="IPR016635">
    <property type="entry name" value="AP_complex_ssu"/>
</dbReference>
<evidence type="ECO:0000256" key="4">
    <source>
        <dbReference type="ARBA" id="ARBA00022927"/>
    </source>
</evidence>
<dbReference type="OMA" id="DLIFNWQ"/>
<name>A0A8T2TLG6_CERRI</name>
<keyword evidence="5 6" id="KW-0472">Membrane</keyword>
<dbReference type="GO" id="GO:0012505">
    <property type="term" value="C:endomembrane system"/>
    <property type="evidence" value="ECO:0007669"/>
    <property type="project" value="UniProtKB-SubCell"/>
</dbReference>
<sequence>MIHAVLVLNTQGKPRLIKFYYPVRAEKQQDIIRNVYKVLSSRADHLSNFVEAADIFGSETKLVYKHFATLYFVFVIDNAESELGILDLIQVLVESLDRCFKNVCELDIVFNFNKVHTVLDEIIVGGHVVETSSSEIVKAAEEVFKQESFTDMIAIALKSTGKR</sequence>
<proteinExistence type="inferred from homology"/>
<evidence type="ECO:0000259" key="7">
    <source>
        <dbReference type="Pfam" id="PF01217"/>
    </source>
</evidence>
<dbReference type="InterPro" id="IPR000804">
    <property type="entry name" value="Clathrin_sm-chain_CS"/>
</dbReference>
<comment type="subcellular location">
    <subcellularLocation>
        <location evidence="1">Endomembrane system</location>
    </subcellularLocation>
</comment>
<evidence type="ECO:0000256" key="3">
    <source>
        <dbReference type="ARBA" id="ARBA00022448"/>
    </source>
</evidence>
<dbReference type="GO" id="GO:0030117">
    <property type="term" value="C:membrane coat"/>
    <property type="evidence" value="ECO:0007669"/>
    <property type="project" value="InterPro"/>
</dbReference>
<dbReference type="EMBL" id="CM035418">
    <property type="protein sequence ID" value="KAH7422224.1"/>
    <property type="molecule type" value="Genomic_DNA"/>
</dbReference>
<dbReference type="SUPFAM" id="SSF64356">
    <property type="entry name" value="SNARE-like"/>
    <property type="match status" value="1"/>
</dbReference>
<evidence type="ECO:0000313" key="8">
    <source>
        <dbReference type="EMBL" id="KAH7422224.1"/>
    </source>
</evidence>
<gene>
    <name evidence="8" type="ORF">KP509_13G097800</name>
</gene>
<keyword evidence="9" id="KW-1185">Reference proteome</keyword>
<dbReference type="FunFam" id="3.30.450.60:FF:000001">
    <property type="entry name" value="AP complex subunit sigma"/>
    <property type="match status" value="1"/>
</dbReference>
<evidence type="ECO:0000256" key="2">
    <source>
        <dbReference type="ARBA" id="ARBA00006972"/>
    </source>
</evidence>
<dbReference type="GO" id="GO:0006886">
    <property type="term" value="P:intracellular protein transport"/>
    <property type="evidence" value="ECO:0007669"/>
    <property type="project" value="UniProtKB-UniRule"/>
</dbReference>
<feature type="domain" description="AP complex mu/sigma subunit" evidence="7">
    <location>
        <begin position="1"/>
        <end position="142"/>
    </location>
</feature>
<dbReference type="Gene3D" id="3.30.450.60">
    <property type="match status" value="1"/>
</dbReference>
<accession>A0A8T2TLG6</accession>
<dbReference type="Pfam" id="PF01217">
    <property type="entry name" value="Clat_adaptor_s"/>
    <property type="match status" value="1"/>
</dbReference>
<reference evidence="8" key="1">
    <citation type="submission" date="2021-08" db="EMBL/GenBank/DDBJ databases">
        <title>WGS assembly of Ceratopteris richardii.</title>
        <authorList>
            <person name="Marchant D.B."/>
            <person name="Chen G."/>
            <person name="Jenkins J."/>
            <person name="Shu S."/>
            <person name="Leebens-Mack J."/>
            <person name="Grimwood J."/>
            <person name="Schmutz J."/>
            <person name="Soltis P."/>
            <person name="Soltis D."/>
            <person name="Chen Z.-H."/>
        </authorList>
    </citation>
    <scope>NUCLEOTIDE SEQUENCE</scope>
    <source>
        <strain evidence="8">Whitten #5841</strain>
        <tissue evidence="8">Leaf</tissue>
    </source>
</reference>